<proteinExistence type="predicted"/>
<comment type="caution">
    <text evidence="1">The sequence shown here is derived from an EMBL/GenBank/DDBJ whole genome shotgun (WGS) entry which is preliminary data.</text>
</comment>
<accession>A0ABU6THS1</accession>
<organism evidence="1 2">
    <name type="scientific">Stylosanthes scabra</name>
    <dbReference type="NCBI Taxonomy" id="79078"/>
    <lineage>
        <taxon>Eukaryota</taxon>
        <taxon>Viridiplantae</taxon>
        <taxon>Streptophyta</taxon>
        <taxon>Embryophyta</taxon>
        <taxon>Tracheophyta</taxon>
        <taxon>Spermatophyta</taxon>
        <taxon>Magnoliopsida</taxon>
        <taxon>eudicotyledons</taxon>
        <taxon>Gunneridae</taxon>
        <taxon>Pentapetalae</taxon>
        <taxon>rosids</taxon>
        <taxon>fabids</taxon>
        <taxon>Fabales</taxon>
        <taxon>Fabaceae</taxon>
        <taxon>Papilionoideae</taxon>
        <taxon>50 kb inversion clade</taxon>
        <taxon>dalbergioids sensu lato</taxon>
        <taxon>Dalbergieae</taxon>
        <taxon>Pterocarpus clade</taxon>
        <taxon>Stylosanthes</taxon>
    </lineage>
</organism>
<name>A0ABU6THS1_9FABA</name>
<protein>
    <submittedName>
        <fullName evidence="1">Uncharacterized protein</fullName>
    </submittedName>
</protein>
<reference evidence="1 2" key="1">
    <citation type="journal article" date="2023" name="Plants (Basel)">
        <title>Bridging the Gap: Combining Genomics and Transcriptomics Approaches to Understand Stylosanthes scabra, an Orphan Legume from the Brazilian Caatinga.</title>
        <authorList>
            <person name="Ferreira-Neto J.R.C."/>
            <person name="da Silva M.D."/>
            <person name="Binneck E."/>
            <person name="de Melo N.F."/>
            <person name="da Silva R.H."/>
            <person name="de Melo A.L.T.M."/>
            <person name="Pandolfi V."/>
            <person name="Bustamante F.O."/>
            <person name="Brasileiro-Vidal A.C."/>
            <person name="Benko-Iseppon A.M."/>
        </authorList>
    </citation>
    <scope>NUCLEOTIDE SEQUENCE [LARGE SCALE GENOMIC DNA]</scope>
    <source>
        <tissue evidence="1">Leaves</tissue>
    </source>
</reference>
<evidence type="ECO:0000313" key="2">
    <source>
        <dbReference type="Proteomes" id="UP001341840"/>
    </source>
</evidence>
<feature type="non-terminal residue" evidence="1">
    <location>
        <position position="265"/>
    </location>
</feature>
<sequence>MRPDQAGHRAYTYTRINVETNASAFPSSPRTGAYAPAAASPHHRLSAFHTHCNHPFSPSNLRIGLLRVSFHLYNHTPYTPHHLNQTPQSLLIDCDIPLTSCRLLLQQQTHPRPPPISRISFTNLILSFLHPYNLSALSTSSSLFHCINKHHPISAPNWQPFKFGVEARSSLADMSSSSSEEGDILDEHCFRSLYNQKLFAETVSNKEIIHERGFDCDEEYLEVKEQIYKRGWRRLVSPRTEVIKNMIREFYANANRSREEMEELQ</sequence>
<evidence type="ECO:0000313" key="1">
    <source>
        <dbReference type="EMBL" id="MED6147493.1"/>
    </source>
</evidence>
<dbReference type="Proteomes" id="UP001341840">
    <property type="component" value="Unassembled WGS sequence"/>
</dbReference>
<keyword evidence="2" id="KW-1185">Reference proteome</keyword>
<dbReference type="EMBL" id="JASCZI010090887">
    <property type="protein sequence ID" value="MED6147493.1"/>
    <property type="molecule type" value="Genomic_DNA"/>
</dbReference>
<gene>
    <name evidence="1" type="ORF">PIB30_044538</name>
</gene>